<comment type="caution">
    <text evidence="8">The sequence shown here is derived from an EMBL/GenBank/DDBJ whole genome shotgun (WGS) entry which is preliminary data.</text>
</comment>
<evidence type="ECO:0000256" key="6">
    <source>
        <dbReference type="SAM" id="Phobius"/>
    </source>
</evidence>
<keyword evidence="9" id="KW-1185">Reference proteome</keyword>
<keyword evidence="5" id="KW-0572">Peptidoglycan-anchor</keyword>
<evidence type="ECO:0000256" key="3">
    <source>
        <dbReference type="ARBA" id="ARBA00022729"/>
    </source>
</evidence>
<dbReference type="PROSITE" id="PS50234">
    <property type="entry name" value="VWFA"/>
    <property type="match status" value="1"/>
</dbReference>
<accession>A0A429ZQB4</accession>
<evidence type="ECO:0000259" key="7">
    <source>
        <dbReference type="PROSITE" id="PS50234"/>
    </source>
</evidence>
<dbReference type="InterPro" id="IPR002035">
    <property type="entry name" value="VWF_A"/>
</dbReference>
<evidence type="ECO:0000313" key="8">
    <source>
        <dbReference type="EMBL" id="RST95829.1"/>
    </source>
</evidence>
<keyword evidence="2" id="KW-0964">Secreted</keyword>
<dbReference type="Pfam" id="PF00746">
    <property type="entry name" value="Gram_pos_anchor"/>
    <property type="match status" value="1"/>
</dbReference>
<dbReference type="InterPro" id="IPR019931">
    <property type="entry name" value="LPXTG_anchor"/>
</dbReference>
<dbReference type="Gene3D" id="3.40.50.410">
    <property type="entry name" value="von Willebrand factor, type A domain"/>
    <property type="match status" value="1"/>
</dbReference>
<feature type="transmembrane region" description="Helical" evidence="6">
    <location>
        <begin position="925"/>
        <end position="942"/>
    </location>
</feature>
<dbReference type="RefSeq" id="WP_125955924.1">
    <property type="nucleotide sequence ID" value="NZ_NGJT01000002.1"/>
</dbReference>
<dbReference type="OrthoDB" id="2184730at2"/>
<dbReference type="EMBL" id="NGJT01000002">
    <property type="protein sequence ID" value="RST95829.1"/>
    <property type="molecule type" value="Genomic_DNA"/>
</dbReference>
<organism evidence="8 9">
    <name type="scientific">Vagococcus bubulae</name>
    <dbReference type="NCBI Taxonomy" id="1977868"/>
    <lineage>
        <taxon>Bacteria</taxon>
        <taxon>Bacillati</taxon>
        <taxon>Bacillota</taxon>
        <taxon>Bacilli</taxon>
        <taxon>Lactobacillales</taxon>
        <taxon>Enterococcaceae</taxon>
        <taxon>Vagococcus</taxon>
    </lineage>
</organism>
<keyword evidence="6" id="KW-0812">Transmembrane</keyword>
<keyword evidence="3" id="KW-0732">Signal</keyword>
<proteinExistence type="predicted"/>
<dbReference type="InterPro" id="IPR036465">
    <property type="entry name" value="vWFA_dom_sf"/>
</dbReference>
<dbReference type="Proteomes" id="UP000288490">
    <property type="component" value="Unassembled WGS sequence"/>
</dbReference>
<dbReference type="AlphaFoldDB" id="A0A429ZQB4"/>
<dbReference type="Gene3D" id="3.10.20.320">
    <property type="entry name" value="Putative peptidoglycan bound protein (lpxtg motif)"/>
    <property type="match status" value="6"/>
</dbReference>
<evidence type="ECO:0000256" key="1">
    <source>
        <dbReference type="ARBA" id="ARBA00022512"/>
    </source>
</evidence>
<feature type="domain" description="VWFA" evidence="7">
    <location>
        <begin position="70"/>
        <end position="258"/>
    </location>
</feature>
<dbReference type="NCBIfam" id="TIGR01167">
    <property type="entry name" value="LPXTG_anchor"/>
    <property type="match status" value="1"/>
</dbReference>
<keyword evidence="1" id="KW-0134">Cell wall</keyword>
<keyword evidence="4" id="KW-0677">Repeat</keyword>
<dbReference type="Pfam" id="PF06458">
    <property type="entry name" value="MucBP"/>
    <property type="match status" value="6"/>
</dbReference>
<evidence type="ECO:0000256" key="2">
    <source>
        <dbReference type="ARBA" id="ARBA00022525"/>
    </source>
</evidence>
<dbReference type="CDD" id="cd00198">
    <property type="entry name" value="vWFA"/>
    <property type="match status" value="1"/>
</dbReference>
<dbReference type="Pfam" id="PF00092">
    <property type="entry name" value="VWA"/>
    <property type="match status" value="1"/>
</dbReference>
<evidence type="ECO:0000313" key="9">
    <source>
        <dbReference type="Proteomes" id="UP000288490"/>
    </source>
</evidence>
<sequence>MKIKKISHFLMAVMVLPYFSGLSVLAEKKPINDAYDKQEEVVKETKRYKEKKITLKAKKSQEFVEPTPIDYEILIDGSGSMRDTGSLETTKSVLKDFINTRNKKTDRVGLSVFRGPGYDMVNNTMLYDVITDTISDYDNNFDELNQKIDGLKSGGLTPLLDGLNHSLNKMNATNRKDARKVLIVFSDGHPNIGPKRDYVVTKNALRGAEQYINPEVNYPGNKAIELRKEIDEFYEKGDIESDLYLQKEKELNELDNKFPLGYKNVNFDNPSDRVNKDFEGRRYENHIQEFYDLADMITKKATDIKKQGYEVYTVYLDNSKSDSYSKIINKNGEVESLFKNMAQDSNHYFSASNVNLLSQSFKELDNTIKKYTYEIHDDIEQGYTLMPETIKSDKDNVLVNHDDKHIQWTSSGVDYEELTVSYHIYKEISEGTVVVKHVDESGKELVESETKTNTVGEKYETESKEIPGYELITTPTNAKGDFKEGTQEVIYVYKPTTEVPSVVEGTVIVKHVDESGKVIAKSETKTDTVGEKYETTSKEIPGYELVTTPTNATGEFKEGTQEVIYVYKPKTEAPSIVEGTVIVKHVDESGKAVANPETKTNTVGEKYETESKEIPGYELVTTPTNATGEFKEGKQEVIYVYKPKEEAPSIIEGTVVVKHVDERGKAVANPETKTNTVGEKYETESKEIPGYELVTTPTNANGEFKEGTQEVIYVYKPKEEVPSIVEGTVIVKHVDESGKAIAKPETKTDTVGEKYETESKDIPGYELVTTPTNATGEFKEGTQEVIYVYKPKEEVPSVIEGTVIVKHVDESGKAIAKPETKTNEVGEKYETESKEIPGYELVTTPTNANGDFKEGTQEVIYVYKPAKQIITNEANTNETNTIEKPSSKPVSKNVIKYDKKNNNIILKNELAKTLPKTGDIENRTYLLMGIISIVSSFGILVLRRIK</sequence>
<gene>
    <name evidence="8" type="ORF">CBF36_01290</name>
</gene>
<evidence type="ECO:0000256" key="4">
    <source>
        <dbReference type="ARBA" id="ARBA00022737"/>
    </source>
</evidence>
<protein>
    <recommendedName>
        <fullName evidence="7">VWFA domain-containing protein</fullName>
    </recommendedName>
</protein>
<evidence type="ECO:0000256" key="5">
    <source>
        <dbReference type="ARBA" id="ARBA00023088"/>
    </source>
</evidence>
<dbReference type="SMART" id="SM00327">
    <property type="entry name" value="VWA"/>
    <property type="match status" value="1"/>
</dbReference>
<keyword evidence="6" id="KW-0472">Membrane</keyword>
<name>A0A429ZQB4_9ENTE</name>
<dbReference type="SUPFAM" id="SSF53300">
    <property type="entry name" value="vWA-like"/>
    <property type="match status" value="1"/>
</dbReference>
<reference evidence="8 9" key="1">
    <citation type="submission" date="2017-05" db="EMBL/GenBank/DDBJ databases">
        <title>Vagococcus spp. assemblies.</title>
        <authorList>
            <person name="Gulvik C.A."/>
        </authorList>
    </citation>
    <scope>NUCLEOTIDE SEQUENCE [LARGE SCALE GENOMIC DNA]</scope>
    <source>
        <strain evidence="8 9">SS1994</strain>
    </source>
</reference>
<keyword evidence="6" id="KW-1133">Transmembrane helix</keyword>
<dbReference type="InterPro" id="IPR009459">
    <property type="entry name" value="MucBP_dom"/>
</dbReference>